<dbReference type="GO" id="GO:0005739">
    <property type="term" value="C:mitochondrion"/>
    <property type="evidence" value="ECO:0007669"/>
    <property type="project" value="TreeGrafter"/>
</dbReference>
<dbReference type="GO" id="GO:0005524">
    <property type="term" value="F:ATP binding"/>
    <property type="evidence" value="ECO:0007669"/>
    <property type="project" value="UniProtKB-KW"/>
</dbReference>
<dbReference type="EMBL" id="HE575323">
    <property type="protein sequence ID" value="CCC93921.1"/>
    <property type="molecule type" value="Genomic_DNA"/>
</dbReference>
<keyword evidence="2" id="KW-0547">Nucleotide-binding</keyword>
<evidence type="ECO:0000256" key="1">
    <source>
        <dbReference type="ARBA" id="ARBA00010322"/>
    </source>
</evidence>
<gene>
    <name evidence="4" type="ORF">TCIL3000_10_6940</name>
</gene>
<evidence type="ECO:0000256" key="3">
    <source>
        <dbReference type="ARBA" id="ARBA00022840"/>
    </source>
</evidence>
<dbReference type="InterPro" id="IPR027417">
    <property type="entry name" value="P-loop_NTPase"/>
</dbReference>
<dbReference type="Gene3D" id="3.40.50.300">
    <property type="entry name" value="P-loop containing nucleotide triphosphate hydrolases"/>
    <property type="match status" value="1"/>
</dbReference>
<dbReference type="GO" id="GO:0016887">
    <property type="term" value="F:ATP hydrolysis activity"/>
    <property type="evidence" value="ECO:0007669"/>
    <property type="project" value="InterPro"/>
</dbReference>
<dbReference type="PANTHER" id="PTHR12169:SF28">
    <property type="entry name" value="PUTATIVE-RELATED"/>
    <property type="match status" value="1"/>
</dbReference>
<evidence type="ECO:0000313" key="4">
    <source>
        <dbReference type="EMBL" id="CCC93921.1"/>
    </source>
</evidence>
<keyword evidence="3" id="KW-0067">ATP-binding</keyword>
<proteinExistence type="inferred from homology"/>
<dbReference type="InterPro" id="IPR005654">
    <property type="entry name" value="ATPase_AFG1-like"/>
</dbReference>
<name>G0UX04_TRYCI</name>
<dbReference type="NCBIfam" id="NF040713">
    <property type="entry name" value="ZapE"/>
    <property type="match status" value="1"/>
</dbReference>
<reference evidence="4" key="1">
    <citation type="journal article" date="2012" name="Proc. Natl. Acad. Sci. U.S.A.">
        <title>Antigenic diversity is generated by distinct evolutionary mechanisms in African trypanosome species.</title>
        <authorList>
            <person name="Jackson A.P."/>
            <person name="Berry A."/>
            <person name="Aslett M."/>
            <person name="Allison H.C."/>
            <person name="Burton P."/>
            <person name="Vavrova-Anderson J."/>
            <person name="Brown R."/>
            <person name="Browne H."/>
            <person name="Corton N."/>
            <person name="Hauser H."/>
            <person name="Gamble J."/>
            <person name="Gilderthorp R."/>
            <person name="Marcello L."/>
            <person name="McQuillan J."/>
            <person name="Otto T.D."/>
            <person name="Quail M.A."/>
            <person name="Sanders M.J."/>
            <person name="van Tonder A."/>
            <person name="Ginger M.L."/>
            <person name="Field M.C."/>
            <person name="Barry J.D."/>
            <person name="Hertz-Fowler C."/>
            <person name="Berriman M."/>
        </authorList>
    </citation>
    <scope>NUCLEOTIDE SEQUENCE</scope>
    <source>
        <strain evidence="4">IL3000</strain>
    </source>
</reference>
<dbReference type="VEuPathDB" id="TriTrypDB:TcIL3000_10_6940"/>
<dbReference type="PANTHER" id="PTHR12169">
    <property type="entry name" value="ATPASE N2B"/>
    <property type="match status" value="1"/>
</dbReference>
<dbReference type="Pfam" id="PF03969">
    <property type="entry name" value="AFG1_ATPase"/>
    <property type="match status" value="1"/>
</dbReference>
<dbReference type="AlphaFoldDB" id="G0UX04"/>
<sequence length="485" mass="55078">MRISLVSCNAWRAHVSDKRNVCDMYNCLVHKGVLKDEPGQRLMVQACTRLADSVKKHKAQCVEGGWHSSWVQKERSGRWSTTLYNCFNRYGGTAWMGSLKRMGTGVIRYAFHDATTRDVGICWPENIGVEKKTGLYLWGDVGIGKTLVMDLFELSEDLPLNKRRDHLHSFMCDLVLRLQRAEAVGAKGPLSPIDFVVTDILDESPILCLDEVQTIDVTHASLLNAFLSRALPRGLVLFATSNRPPQDLTSISDSFARCVPLLWHYCDVVHCDNIRDYRENASPSHHGSLFLHPNTVENAAELVRRVERGFVGSPMWVKGATIWLYGRELTVPYHCGGVALFDFCDICRGLGPPDFQCIAKTFHTIIITNIPNISGLDRNAAQQFVILVDELYQFNVKLLFTSEGPWDRLLRSEVGNPMNTFDDCYTEGVDERSVHEAHHTFRNKEELLSFGRIESRLKEMGCRHYLLRDHKHFVISDYSFTALVL</sequence>
<dbReference type="SUPFAM" id="SSF52540">
    <property type="entry name" value="P-loop containing nucleoside triphosphate hydrolases"/>
    <property type="match status" value="1"/>
</dbReference>
<protein>
    <submittedName>
        <fullName evidence="4">Putative ATPase</fullName>
    </submittedName>
</protein>
<evidence type="ECO:0000256" key="2">
    <source>
        <dbReference type="ARBA" id="ARBA00022741"/>
    </source>
</evidence>
<organism evidence="4">
    <name type="scientific">Trypanosoma congolense (strain IL3000)</name>
    <dbReference type="NCBI Taxonomy" id="1068625"/>
    <lineage>
        <taxon>Eukaryota</taxon>
        <taxon>Discoba</taxon>
        <taxon>Euglenozoa</taxon>
        <taxon>Kinetoplastea</taxon>
        <taxon>Metakinetoplastina</taxon>
        <taxon>Trypanosomatida</taxon>
        <taxon>Trypanosomatidae</taxon>
        <taxon>Trypanosoma</taxon>
        <taxon>Nannomonas</taxon>
    </lineage>
</organism>
<comment type="similarity">
    <text evidence="1">Belongs to the AFG1 ATPase family.</text>
</comment>
<accession>G0UX04</accession>